<dbReference type="Proteomes" id="UP000189704">
    <property type="component" value="Unplaced"/>
</dbReference>
<accession>A0A3Q0EDU5</accession>
<dbReference type="Pfam" id="PF05461">
    <property type="entry name" value="ApoL"/>
    <property type="match status" value="1"/>
</dbReference>
<evidence type="ECO:0000313" key="4">
    <source>
        <dbReference type="Proteomes" id="UP000189704"/>
    </source>
</evidence>
<evidence type="ECO:0000256" key="3">
    <source>
        <dbReference type="SAM" id="Phobius"/>
    </source>
</evidence>
<evidence type="ECO:0000313" key="5">
    <source>
        <dbReference type="RefSeq" id="XP_021574289.1"/>
    </source>
</evidence>
<reference evidence="5" key="1">
    <citation type="submission" date="2025-08" db="UniProtKB">
        <authorList>
            <consortium name="RefSeq"/>
        </authorList>
    </citation>
    <scope>IDENTIFICATION</scope>
</reference>
<evidence type="ECO:0000256" key="2">
    <source>
        <dbReference type="SAM" id="Coils"/>
    </source>
</evidence>
<organism evidence="4 5">
    <name type="scientific">Carlito syrichta</name>
    <name type="common">Philippine tarsier</name>
    <name type="synonym">Tarsius syrichta</name>
    <dbReference type="NCBI Taxonomy" id="1868482"/>
    <lineage>
        <taxon>Eukaryota</taxon>
        <taxon>Metazoa</taxon>
        <taxon>Chordata</taxon>
        <taxon>Craniata</taxon>
        <taxon>Vertebrata</taxon>
        <taxon>Euteleostomi</taxon>
        <taxon>Mammalia</taxon>
        <taxon>Eutheria</taxon>
        <taxon>Euarchontoglires</taxon>
        <taxon>Primates</taxon>
        <taxon>Haplorrhini</taxon>
        <taxon>Tarsiiformes</taxon>
        <taxon>Tarsiidae</taxon>
        <taxon>Carlito</taxon>
    </lineage>
</organism>
<feature type="coiled-coil region" evidence="2">
    <location>
        <begin position="231"/>
        <end position="258"/>
    </location>
</feature>
<dbReference type="InterPro" id="IPR008405">
    <property type="entry name" value="ApoL"/>
</dbReference>
<keyword evidence="3" id="KW-1133">Transmembrane helix</keyword>
<keyword evidence="4" id="KW-1185">Reference proteome</keyword>
<keyword evidence="3" id="KW-0472">Membrane</keyword>
<dbReference type="GO" id="GO:0008289">
    <property type="term" value="F:lipid binding"/>
    <property type="evidence" value="ECO:0007669"/>
    <property type="project" value="InterPro"/>
</dbReference>
<evidence type="ECO:0000256" key="1">
    <source>
        <dbReference type="ARBA" id="ARBA00010090"/>
    </source>
</evidence>
<gene>
    <name evidence="5" type="primary">LOC110596722</name>
</gene>
<dbReference type="GO" id="GO:0016020">
    <property type="term" value="C:membrane"/>
    <property type="evidence" value="ECO:0007669"/>
    <property type="project" value="TreeGrafter"/>
</dbReference>
<feature type="transmembrane region" description="Helical" evidence="3">
    <location>
        <begin position="258"/>
        <end position="278"/>
    </location>
</feature>
<comment type="similarity">
    <text evidence="1">Belongs to the apolipoprotein L family.</text>
</comment>
<name>A0A3Q0EDU5_CARSF</name>
<dbReference type="AlphaFoldDB" id="A0A3Q0EDU5"/>
<keyword evidence="2" id="KW-0175">Coiled coil</keyword>
<proteinExistence type="inferred from homology"/>
<keyword evidence="3" id="KW-0812">Transmembrane</keyword>
<dbReference type="RefSeq" id="XP_021574289.1">
    <property type="nucleotide sequence ID" value="XM_021718614.1"/>
</dbReference>
<feature type="transmembrane region" description="Helical" evidence="3">
    <location>
        <begin position="77"/>
        <end position="100"/>
    </location>
</feature>
<protein>
    <submittedName>
        <fullName evidence="5">Apolipoprotein L3-like</fullName>
    </submittedName>
</protein>
<sequence length="293" mass="31064">MEDKDRQDRERFLIEFPQVKMKLEESISELHALAGRVDKVHKDCTISNVVAGSTGAVSGILTVLGLALAPVTAGTSLVLSATGVGLGAAAAVTGVSSSIVDYSNRLSAEAKAKNLMATSNDVAKVVKEAVGTNTSKVISLVTKCSRDLQGIEKNIRAFTLVKANPRLVASARSLMTTGRISARSSRQVQKAFGGTALAMTKGVRLVSMATVGISLLMDVVTLVQESVHLHAGAKTKSAEELRQQAQELEKMLEQLTQIYWVSQSGSGFLVVVVVVTAAEWGKTWQVPVLFGAR</sequence>
<dbReference type="KEGG" id="csyr:110596722"/>
<dbReference type="PANTHER" id="PTHR14096:SF27">
    <property type="entry name" value="APOLIPOPROTEIN L2"/>
    <property type="match status" value="1"/>
</dbReference>
<dbReference type="GO" id="GO:0005576">
    <property type="term" value="C:extracellular region"/>
    <property type="evidence" value="ECO:0007669"/>
    <property type="project" value="InterPro"/>
</dbReference>
<dbReference type="OrthoDB" id="6363454at2759"/>
<feature type="transmembrane region" description="Helical" evidence="3">
    <location>
        <begin position="49"/>
        <end position="71"/>
    </location>
</feature>
<dbReference type="GO" id="GO:0042157">
    <property type="term" value="P:lipoprotein metabolic process"/>
    <property type="evidence" value="ECO:0007669"/>
    <property type="project" value="InterPro"/>
</dbReference>
<dbReference type="PANTHER" id="PTHR14096">
    <property type="entry name" value="APOLIPOPROTEIN L"/>
    <property type="match status" value="1"/>
</dbReference>
<dbReference type="GO" id="GO:0006869">
    <property type="term" value="P:lipid transport"/>
    <property type="evidence" value="ECO:0007669"/>
    <property type="project" value="InterPro"/>
</dbReference>
<dbReference type="GeneID" id="110596722"/>